<organism evidence="1 2">
    <name type="scientific">Schaedlerella arabinosiphila</name>
    <dbReference type="NCBI Taxonomy" id="2044587"/>
    <lineage>
        <taxon>Bacteria</taxon>
        <taxon>Bacillati</taxon>
        <taxon>Bacillota</taxon>
        <taxon>Clostridia</taxon>
        <taxon>Lachnospirales</taxon>
        <taxon>Lachnospiraceae</taxon>
        <taxon>Schaedlerella</taxon>
    </lineage>
</organism>
<protein>
    <submittedName>
        <fullName evidence="1">Uncharacterized protein</fullName>
    </submittedName>
</protein>
<evidence type="ECO:0000313" key="1">
    <source>
        <dbReference type="EMBL" id="NDO68122.1"/>
    </source>
</evidence>
<dbReference type="EMBL" id="VIRB01000035">
    <property type="protein sequence ID" value="NDO68122.1"/>
    <property type="molecule type" value="Genomic_DNA"/>
</dbReference>
<proteinExistence type="predicted"/>
<dbReference type="AlphaFoldDB" id="A0A9X5H433"/>
<sequence length="141" mass="16121">MKKREFQKKATAELFKRLVAVCAELGANPNITVSSKFHSSYFKLRNDYNLIQISVKQTGELSYQLTDMLGSTGGKQIYYEYGENDDFTRIIEKFSDDFARLYKDFLLSGTLHDFCDIKLSYGEDASVGLEEYESCIRSGCL</sequence>
<gene>
    <name evidence="1" type="ORF">FMM80_05120</name>
</gene>
<evidence type="ECO:0000313" key="2">
    <source>
        <dbReference type="Proteomes" id="UP000474104"/>
    </source>
</evidence>
<dbReference type="OrthoDB" id="2058147at2"/>
<reference evidence="1 2" key="1">
    <citation type="submission" date="2019-07" db="EMBL/GenBank/DDBJ databases">
        <title>Draft genome sequences of 15 bacterial species constituting the stable defined intestinal microbiota of the GM15 gnotobiotic mouse model.</title>
        <authorList>
            <person name="Elie C."/>
            <person name="Mathieu A."/>
            <person name="Saliou A."/>
            <person name="Darnaud M."/>
            <person name="Leulier F."/>
            <person name="Tamellini A."/>
        </authorList>
    </citation>
    <scope>NUCLEOTIDE SEQUENCE [LARGE SCALE GENOMIC DNA]</scope>
    <source>
        <strain evidence="2">ASF 502</strain>
    </source>
</reference>
<accession>A0A9X5H433</accession>
<comment type="caution">
    <text evidence="1">The sequence shown here is derived from an EMBL/GenBank/DDBJ whole genome shotgun (WGS) entry which is preliminary data.</text>
</comment>
<name>A0A9X5H433_9FIRM</name>
<dbReference type="Proteomes" id="UP000474104">
    <property type="component" value="Unassembled WGS sequence"/>
</dbReference>